<dbReference type="PANTHER" id="PTHR34301">
    <property type="entry name" value="DNA-BINDING PROTEIN-RELATED"/>
    <property type="match status" value="1"/>
</dbReference>
<dbReference type="InterPro" id="IPR027417">
    <property type="entry name" value="P-loop_NTPase"/>
</dbReference>
<protein>
    <submittedName>
        <fullName evidence="2">ATPase</fullName>
    </submittedName>
</protein>
<gene>
    <name evidence="2" type="ORF">BA92_01075</name>
</gene>
<reference evidence="2 3" key="1">
    <citation type="submission" date="2014-07" db="EMBL/GenBank/DDBJ databases">
        <title>Porphyromonadaceae bacterium OUH 308042 = ATCC BAA-2681 = DSM 28342 draft genome.</title>
        <authorList>
            <person name="Sydenham T.V."/>
            <person name="Hasman H."/>
            <person name="Justensen U.S."/>
        </authorList>
    </citation>
    <scope>NUCLEOTIDE SEQUENCE [LARGE SCALE GENOMIC DNA]</scope>
    <source>
        <strain evidence="2 3">OUH 308042</strain>
    </source>
</reference>
<feature type="domain" description="KAP NTPase" evidence="1">
    <location>
        <begin position="45"/>
        <end position="162"/>
    </location>
</feature>
<evidence type="ECO:0000313" key="2">
    <source>
        <dbReference type="EMBL" id="KIO47396.1"/>
    </source>
</evidence>
<dbReference type="AlphaFoldDB" id="A0A0C3RIR0"/>
<organism evidence="2 3">
    <name type="scientific">Sanguibacteroides justesenii</name>
    <dbReference type="NCBI Taxonomy" id="1547597"/>
    <lineage>
        <taxon>Bacteria</taxon>
        <taxon>Pseudomonadati</taxon>
        <taxon>Bacteroidota</taxon>
        <taxon>Bacteroidia</taxon>
        <taxon>Bacteroidales</taxon>
        <taxon>Porphyromonadaceae</taxon>
        <taxon>Sanguibacteroides</taxon>
    </lineage>
</organism>
<accession>A0A0C3RIR0</accession>
<dbReference type="RefSeq" id="WP_041504713.1">
    <property type="nucleotide sequence ID" value="NZ_JPIU01000023.1"/>
</dbReference>
<dbReference type="EMBL" id="JPIU01000023">
    <property type="protein sequence ID" value="KIO47396.1"/>
    <property type="molecule type" value="Genomic_DNA"/>
</dbReference>
<dbReference type="InterPro" id="IPR011646">
    <property type="entry name" value="KAP_P-loop"/>
</dbReference>
<evidence type="ECO:0000313" key="3">
    <source>
        <dbReference type="Proteomes" id="UP000031980"/>
    </source>
</evidence>
<name>A0A0C3RIR0_9PORP</name>
<keyword evidence="3" id="KW-1185">Reference proteome</keyword>
<dbReference type="Pfam" id="PF07693">
    <property type="entry name" value="KAP_NTPase"/>
    <property type="match status" value="1"/>
</dbReference>
<dbReference type="SUPFAM" id="SSF52540">
    <property type="entry name" value="P-loop containing nucleoside triphosphate hydrolases"/>
    <property type="match status" value="1"/>
</dbReference>
<dbReference type="Proteomes" id="UP000031980">
    <property type="component" value="Unassembled WGS sequence"/>
</dbReference>
<dbReference type="Gene3D" id="3.40.50.300">
    <property type="entry name" value="P-loop containing nucleotide triphosphate hydrolases"/>
    <property type="match status" value="1"/>
</dbReference>
<dbReference type="PANTHER" id="PTHR34301:SF8">
    <property type="entry name" value="ATPASE DOMAIN-CONTAINING PROTEIN"/>
    <property type="match status" value="1"/>
</dbReference>
<dbReference type="OrthoDB" id="9805535at2"/>
<comment type="caution">
    <text evidence="2">The sequence shown here is derived from an EMBL/GenBank/DDBJ whole genome shotgun (WGS) entry which is preliminary data.</text>
</comment>
<sequence length="379" mass="43871">MNTPFIFGRIAKSENFTDREKETALLVSNFNSLINTIIISPRRWGKSSLVAKAADIAISQNEKLKICKIDLFNVRNEEHFYELLAMNILKTTSSRWEESIDSVKKFFTRIIPKIVLAGDTRNEISLEFDWNEIRKNPDEILDLAERIAIDKGIRIVVCVDEFQNIAEFNDPLYFQKKLRSHWQQHQYVSYCLYGSKRHMMLDVFTNSSMPFYKFGDLLFLEKIDTPSWVAFITEQFSKTGKIITETQARLIVGLADNHPYYVQQLAQQAWLRTSDSCTEEIVKEAHITIVEQLSLLFVTITESLTNNQINFLKAMVAGETTLSSAKVIAHYRLTSSGNVTRSKKSLIEKDILDNKANKLSFQDPMYYYWLKNQYFACGL</sequence>
<evidence type="ECO:0000259" key="1">
    <source>
        <dbReference type="Pfam" id="PF07693"/>
    </source>
</evidence>
<proteinExistence type="predicted"/>